<protein>
    <submittedName>
        <fullName evidence="1">Uncharacterized protein</fullName>
    </submittedName>
</protein>
<dbReference type="EMBL" id="JAAHFQ010000451">
    <property type="protein sequence ID" value="NER29904.1"/>
    <property type="molecule type" value="Genomic_DNA"/>
</dbReference>
<sequence>MSKLFNRLQPKEKFRISVSDIAKFLQIPQQLIVRIECWKYVLFVHRRDVGGQFISYRKLQQWLIATACHIQKCSALSQLLKLLIEIREDSQKYEKQYSTQHHLFLSQVWFQRWNTLVSQERQQLKISNK</sequence>
<accession>A0A6B3NIM3</accession>
<evidence type="ECO:0000313" key="1">
    <source>
        <dbReference type="EMBL" id="NER29904.1"/>
    </source>
</evidence>
<comment type="caution">
    <text evidence="1">The sequence shown here is derived from an EMBL/GenBank/DDBJ whole genome shotgun (WGS) entry which is preliminary data.</text>
</comment>
<reference evidence="1" key="1">
    <citation type="submission" date="2019-11" db="EMBL/GenBank/DDBJ databases">
        <title>Genomic insights into an expanded diversity of filamentous marine cyanobacteria reveals the extraordinary biosynthetic potential of Moorea and Okeania.</title>
        <authorList>
            <person name="Ferreira Leao T."/>
            <person name="Wang M."/>
            <person name="Moss N."/>
            <person name="Da Silva R."/>
            <person name="Sanders J."/>
            <person name="Nurk S."/>
            <person name="Gurevich A."/>
            <person name="Humphrey G."/>
            <person name="Reher R."/>
            <person name="Zhu Q."/>
            <person name="Belda-Ferre P."/>
            <person name="Glukhov E."/>
            <person name="Rex R."/>
            <person name="Dorrestein P.C."/>
            <person name="Knight R."/>
            <person name="Pevzner P."/>
            <person name="Gerwick W.H."/>
            <person name="Gerwick L."/>
        </authorList>
    </citation>
    <scope>NUCLEOTIDE SEQUENCE</scope>
    <source>
        <strain evidence="1">SIO1C4</strain>
    </source>
</reference>
<name>A0A6B3NIM3_9CYAN</name>
<gene>
    <name evidence="1" type="ORF">F6J89_20370</name>
</gene>
<proteinExistence type="predicted"/>
<organism evidence="1">
    <name type="scientific">Symploca sp. SIO1C4</name>
    <dbReference type="NCBI Taxonomy" id="2607765"/>
    <lineage>
        <taxon>Bacteria</taxon>
        <taxon>Bacillati</taxon>
        <taxon>Cyanobacteriota</taxon>
        <taxon>Cyanophyceae</taxon>
        <taxon>Coleofasciculales</taxon>
        <taxon>Coleofasciculaceae</taxon>
        <taxon>Symploca</taxon>
    </lineage>
</organism>
<dbReference type="AlphaFoldDB" id="A0A6B3NIM3"/>